<dbReference type="InterPro" id="IPR016035">
    <property type="entry name" value="Acyl_Trfase/lysoPLipase"/>
</dbReference>
<keyword evidence="2" id="KW-0677">Repeat</keyword>
<dbReference type="InterPro" id="IPR016039">
    <property type="entry name" value="Thiolase-like"/>
</dbReference>
<dbReference type="Pfam" id="PF00698">
    <property type="entry name" value="Acyl_transf_1"/>
    <property type="match status" value="1"/>
</dbReference>
<evidence type="ECO:0000259" key="5">
    <source>
        <dbReference type="SMART" id="SM00827"/>
    </source>
</evidence>
<dbReference type="Proteomes" id="UP001500305">
    <property type="component" value="Unassembled WGS sequence"/>
</dbReference>
<name>A0ABP5RTW2_9ACTN</name>
<evidence type="ECO:0000313" key="7">
    <source>
        <dbReference type="Proteomes" id="UP001500305"/>
    </source>
</evidence>
<dbReference type="PANTHER" id="PTHR43775">
    <property type="entry name" value="FATTY ACID SYNTHASE"/>
    <property type="match status" value="1"/>
</dbReference>
<dbReference type="SMART" id="SM00827">
    <property type="entry name" value="PKS_AT"/>
    <property type="match status" value="1"/>
</dbReference>
<dbReference type="Pfam" id="PF02801">
    <property type="entry name" value="Ketoacyl-synt_C"/>
    <property type="match status" value="1"/>
</dbReference>
<protein>
    <recommendedName>
        <fullName evidence="5">Malonyl-CoA:ACP transacylase (MAT) domain-containing protein</fullName>
    </recommendedName>
</protein>
<feature type="region of interest" description="Disordered" evidence="4">
    <location>
        <begin position="189"/>
        <end position="268"/>
    </location>
</feature>
<evidence type="ECO:0000256" key="1">
    <source>
        <dbReference type="ARBA" id="ARBA00022679"/>
    </source>
</evidence>
<reference evidence="7" key="1">
    <citation type="journal article" date="2019" name="Int. J. Syst. Evol. Microbiol.">
        <title>The Global Catalogue of Microorganisms (GCM) 10K type strain sequencing project: providing services to taxonomists for standard genome sequencing and annotation.</title>
        <authorList>
            <consortium name="The Broad Institute Genomics Platform"/>
            <consortium name="The Broad Institute Genome Sequencing Center for Infectious Disease"/>
            <person name="Wu L."/>
            <person name="Ma J."/>
        </authorList>
    </citation>
    <scope>NUCLEOTIDE SEQUENCE [LARGE SCALE GENOMIC DNA]</scope>
    <source>
        <strain evidence="7">JCM 7356</strain>
    </source>
</reference>
<dbReference type="InterPro" id="IPR001227">
    <property type="entry name" value="Ac_transferase_dom_sf"/>
</dbReference>
<dbReference type="Pfam" id="PF22336">
    <property type="entry name" value="RhiE-like_linker"/>
    <property type="match status" value="1"/>
</dbReference>
<dbReference type="RefSeq" id="WP_344640335.1">
    <property type="nucleotide sequence ID" value="NZ_BAAATR010000044.1"/>
</dbReference>
<accession>A0ABP5RTW2</accession>
<dbReference type="InterPro" id="IPR050091">
    <property type="entry name" value="PKS_NRPS_Biosynth_Enz"/>
</dbReference>
<dbReference type="InterPro" id="IPR014031">
    <property type="entry name" value="Ketoacyl_synth_C"/>
</dbReference>
<dbReference type="SUPFAM" id="SSF53901">
    <property type="entry name" value="Thiolase-like"/>
    <property type="match status" value="1"/>
</dbReference>
<keyword evidence="3" id="KW-0511">Multifunctional enzyme</keyword>
<evidence type="ECO:0000256" key="4">
    <source>
        <dbReference type="SAM" id="MobiDB-lite"/>
    </source>
</evidence>
<gene>
    <name evidence="6" type="ORF">GCM10010430_67110</name>
</gene>
<dbReference type="SUPFAM" id="SSF52151">
    <property type="entry name" value="FabD/lysophospholipase-like"/>
    <property type="match status" value="1"/>
</dbReference>
<dbReference type="Gene3D" id="3.30.70.3290">
    <property type="match status" value="1"/>
</dbReference>
<proteinExistence type="predicted"/>
<evidence type="ECO:0000256" key="2">
    <source>
        <dbReference type="ARBA" id="ARBA00022737"/>
    </source>
</evidence>
<dbReference type="InterPro" id="IPR014043">
    <property type="entry name" value="Acyl_transferase_dom"/>
</dbReference>
<organism evidence="6 7">
    <name type="scientific">Kitasatospora cystarginea</name>
    <dbReference type="NCBI Taxonomy" id="58350"/>
    <lineage>
        <taxon>Bacteria</taxon>
        <taxon>Bacillati</taxon>
        <taxon>Actinomycetota</taxon>
        <taxon>Actinomycetes</taxon>
        <taxon>Kitasatosporales</taxon>
        <taxon>Streptomycetaceae</taxon>
        <taxon>Kitasatospora</taxon>
    </lineage>
</organism>
<dbReference type="Gene3D" id="3.40.47.10">
    <property type="match status" value="1"/>
</dbReference>
<evidence type="ECO:0000256" key="3">
    <source>
        <dbReference type="ARBA" id="ARBA00023268"/>
    </source>
</evidence>
<comment type="caution">
    <text evidence="6">The sequence shown here is derived from an EMBL/GenBank/DDBJ whole genome shotgun (WGS) entry which is preliminary data.</text>
</comment>
<dbReference type="EMBL" id="BAAATR010000044">
    <property type="protein sequence ID" value="GAA2271819.1"/>
    <property type="molecule type" value="Genomic_DNA"/>
</dbReference>
<dbReference type="InterPro" id="IPR054514">
    <property type="entry name" value="RhiE-like_linker"/>
</dbReference>
<keyword evidence="1" id="KW-0808">Transferase</keyword>
<evidence type="ECO:0000313" key="6">
    <source>
        <dbReference type="EMBL" id="GAA2271819.1"/>
    </source>
</evidence>
<dbReference type="PANTHER" id="PTHR43775:SF51">
    <property type="entry name" value="INACTIVE PHENOLPHTHIOCEROL SYNTHESIS POLYKETIDE SYNTHASE TYPE I PKS1-RELATED"/>
    <property type="match status" value="1"/>
</dbReference>
<keyword evidence="7" id="KW-1185">Reference proteome</keyword>
<feature type="domain" description="Malonyl-CoA:ACP transacylase (MAT)" evidence="5">
    <location>
        <begin position="91"/>
        <end position="268"/>
    </location>
</feature>
<sequence length="268" mass="28222">MLSGTGGAALHAQADALRENLAARPELGLADVAHSLATGRTALEDRAVVVADDREALLGGLTALGAGEPAARLVRGSAAEPARVAFLVSRQGGQLSGMGRELAATQPVFAAALDEVCAHLDGPPDRLVRDLMFTPADSPDADLLDRTGCTQAALFAFEVALYRLCEHWGLEPEFVMRHSIDELAAATWPASSRGPTPAPWRQPAPAGCRRSPPTARCWPSRPPRRNSPRNSNAELTDDQVDAVEAHGTGTALGVPIETQALITPRSRP</sequence>
<dbReference type="Gene3D" id="3.40.366.10">
    <property type="entry name" value="Malonyl-Coenzyme A Acyl Carrier Protein, domain 2"/>
    <property type="match status" value="1"/>
</dbReference>